<organism evidence="1 2">
    <name type="scientific">Candidatus Methanoplasma termitum</name>
    <dbReference type="NCBI Taxonomy" id="1577791"/>
    <lineage>
        <taxon>Archaea</taxon>
        <taxon>Methanobacteriati</taxon>
        <taxon>Thermoplasmatota</taxon>
        <taxon>Thermoplasmata</taxon>
        <taxon>Methanomassiliicoccales</taxon>
        <taxon>Methanomassiliicoccaceae</taxon>
        <taxon>Candidatus Methanoplasma</taxon>
    </lineage>
</organism>
<dbReference type="InterPro" id="IPR014424">
    <property type="entry name" value="UCP004897_ACT"/>
</dbReference>
<dbReference type="RefSeq" id="WP_048111501.1">
    <property type="nucleotide sequence ID" value="NZ_CP010070.1"/>
</dbReference>
<gene>
    <name evidence="1" type="ORF">Mpt1_c02480</name>
</gene>
<dbReference type="EMBL" id="CP010070">
    <property type="protein sequence ID" value="AIZ56148.1"/>
    <property type="molecule type" value="Genomic_DNA"/>
</dbReference>
<dbReference type="Proteomes" id="UP000030787">
    <property type="component" value="Chromosome"/>
</dbReference>
<accession>A0A0A7LAY1</accession>
<dbReference type="GeneID" id="24817921"/>
<dbReference type="KEGG" id="mear:Mpt1_c02480"/>
<dbReference type="PIRSF" id="PIRSF004897">
    <property type="entry name" value="UCP004897_ACT"/>
    <property type="match status" value="1"/>
</dbReference>
<reference evidence="1 2" key="1">
    <citation type="journal article" date="2014" name="Appl. Environ. Microbiol.">
        <title>Comparative Genome Analysis of 'Candidatus Methanoplasma termitum' Indicates a New Mode of Energy Metabolism in the Seventh Order of Methanogens.</title>
        <authorList>
            <person name="Lang K."/>
            <person name="Schuldes J."/>
            <person name="Klingl A."/>
            <person name="Poehlein A."/>
            <person name="Daniel R."/>
            <person name="Brune A."/>
        </authorList>
    </citation>
    <scope>NUCLEOTIDE SEQUENCE [LARGE SCALE GENOMIC DNA]</scope>
    <source>
        <strain evidence="2">Mpt1</strain>
    </source>
</reference>
<evidence type="ECO:0000313" key="2">
    <source>
        <dbReference type="Proteomes" id="UP000030787"/>
    </source>
</evidence>
<dbReference type="HOGENOM" id="CLU_100860_0_0_2"/>
<proteinExistence type="predicted"/>
<dbReference type="AlphaFoldDB" id="A0A0A7LAY1"/>
<evidence type="ECO:0000313" key="1">
    <source>
        <dbReference type="EMBL" id="AIZ56148.1"/>
    </source>
</evidence>
<name>A0A0A7LAY1_9ARCH</name>
<protein>
    <recommendedName>
        <fullName evidence="3">ACT domain protein</fullName>
    </recommendedName>
</protein>
<evidence type="ECO:0008006" key="3">
    <source>
        <dbReference type="Google" id="ProtNLM"/>
    </source>
</evidence>
<dbReference type="SUPFAM" id="SSF55021">
    <property type="entry name" value="ACT-like"/>
    <property type="match status" value="1"/>
</dbReference>
<dbReference type="InterPro" id="IPR045865">
    <property type="entry name" value="ACT-like_dom_sf"/>
</dbReference>
<dbReference type="STRING" id="1577791.Mpt1_c02480"/>
<sequence>MDSIKDGFVGFPSQEKVAMLLLRNGIRVVDGTAYCNDIEQSDAAIARVAGVDRRVVRSALDKISSTPDLDRVFSKLRSMLLLSEVAPEIDCTTLEIIPTDATMPGILAGVMDVIYRRGLSVRQAVVEDPGVRFDSHLIIVVDGQIPSELIPAIKQSRGVLSLMLR</sequence>
<keyword evidence="2" id="KW-1185">Reference proteome</keyword>